<dbReference type="AlphaFoldDB" id="A0A8J9VUP6"/>
<organism evidence="2 3">
    <name type="scientific">Brenthis ino</name>
    <name type="common">lesser marbled fritillary</name>
    <dbReference type="NCBI Taxonomy" id="405034"/>
    <lineage>
        <taxon>Eukaryota</taxon>
        <taxon>Metazoa</taxon>
        <taxon>Ecdysozoa</taxon>
        <taxon>Arthropoda</taxon>
        <taxon>Hexapoda</taxon>
        <taxon>Insecta</taxon>
        <taxon>Pterygota</taxon>
        <taxon>Neoptera</taxon>
        <taxon>Endopterygota</taxon>
        <taxon>Lepidoptera</taxon>
        <taxon>Glossata</taxon>
        <taxon>Ditrysia</taxon>
        <taxon>Papilionoidea</taxon>
        <taxon>Nymphalidae</taxon>
        <taxon>Heliconiinae</taxon>
        <taxon>Argynnini</taxon>
        <taxon>Brenthis</taxon>
    </lineage>
</organism>
<dbReference type="OrthoDB" id="6918404at2759"/>
<proteinExistence type="predicted"/>
<feature type="chain" id="PRO_5035467466" evidence="1">
    <location>
        <begin position="25"/>
        <end position="94"/>
    </location>
</feature>
<sequence length="94" mass="11147">MRRSTFYLLTSLAIFICFITFTAGYQISVKNSNSLNLHKQHFVERTKRQIEDFGNEDFPTPSAQESEDQPSFWDRMVKMALRLFNKFIEWLNSS</sequence>
<keyword evidence="3" id="KW-1185">Reference proteome</keyword>
<keyword evidence="1" id="KW-0732">Signal</keyword>
<evidence type="ECO:0000313" key="2">
    <source>
        <dbReference type="EMBL" id="CAH0727750.1"/>
    </source>
</evidence>
<protein>
    <submittedName>
        <fullName evidence="2">Uncharacterized protein</fullName>
    </submittedName>
</protein>
<gene>
    <name evidence="2" type="ORF">BINO364_LOCUS13050</name>
</gene>
<feature type="non-terminal residue" evidence="2">
    <location>
        <position position="94"/>
    </location>
</feature>
<evidence type="ECO:0000256" key="1">
    <source>
        <dbReference type="SAM" id="SignalP"/>
    </source>
</evidence>
<evidence type="ECO:0000313" key="3">
    <source>
        <dbReference type="Proteomes" id="UP000838878"/>
    </source>
</evidence>
<dbReference type="EMBL" id="OV170227">
    <property type="protein sequence ID" value="CAH0727750.1"/>
    <property type="molecule type" value="Genomic_DNA"/>
</dbReference>
<name>A0A8J9VUP6_9NEOP</name>
<reference evidence="2" key="1">
    <citation type="submission" date="2021-12" db="EMBL/GenBank/DDBJ databases">
        <authorList>
            <person name="Martin H S."/>
        </authorList>
    </citation>
    <scope>NUCLEOTIDE SEQUENCE</scope>
</reference>
<dbReference type="Proteomes" id="UP000838878">
    <property type="component" value="Chromosome 7"/>
</dbReference>
<accession>A0A8J9VUP6</accession>
<feature type="signal peptide" evidence="1">
    <location>
        <begin position="1"/>
        <end position="24"/>
    </location>
</feature>